<dbReference type="OrthoDB" id="2317211at2759"/>
<comment type="subcellular location">
    <subcellularLocation>
        <location evidence="1">Mitochondrion inner membrane</location>
    </subcellularLocation>
</comment>
<dbReference type="GO" id="GO:0004129">
    <property type="term" value="F:cytochrome-c oxidase activity"/>
    <property type="evidence" value="ECO:0007669"/>
    <property type="project" value="TreeGrafter"/>
</dbReference>
<evidence type="ECO:0000313" key="9">
    <source>
        <dbReference type="Proteomes" id="UP000256328"/>
    </source>
</evidence>
<dbReference type="Proteomes" id="UP000256328">
    <property type="component" value="Unassembled WGS sequence"/>
</dbReference>
<dbReference type="AlphaFoldDB" id="A0A3D8QLL3"/>
<dbReference type="EMBL" id="PDLN01000017">
    <property type="protein sequence ID" value="RDW62713.1"/>
    <property type="molecule type" value="Genomic_DNA"/>
</dbReference>
<evidence type="ECO:0000256" key="7">
    <source>
        <dbReference type="SAM" id="SignalP"/>
    </source>
</evidence>
<protein>
    <recommendedName>
        <fullName evidence="10">Cytochrome c oxidase polypeptide VIIA</fullName>
    </recommendedName>
</protein>
<keyword evidence="2" id="KW-0812">Transmembrane</keyword>
<evidence type="ECO:0000313" key="8">
    <source>
        <dbReference type="EMBL" id="RDW62713.1"/>
    </source>
</evidence>
<evidence type="ECO:0000256" key="6">
    <source>
        <dbReference type="ARBA" id="ARBA00023136"/>
    </source>
</evidence>
<sequence length="93" mass="10407">MAIAPITGMLRRGLILDLTVALALVGNTRSLRMSVDATDHADLAHEMRLTKLQLGLGSSFGSLFWYGYHVRDVRKRDIYYSKLEEQRAANQAA</sequence>
<keyword evidence="5" id="KW-0496">Mitochondrion</keyword>
<evidence type="ECO:0000256" key="1">
    <source>
        <dbReference type="ARBA" id="ARBA00004273"/>
    </source>
</evidence>
<feature type="signal peptide" evidence="7">
    <location>
        <begin position="1"/>
        <end position="30"/>
    </location>
</feature>
<name>A0A3D8QLL3_9HELO</name>
<organism evidence="8 9">
    <name type="scientific">Coleophoma crateriformis</name>
    <dbReference type="NCBI Taxonomy" id="565419"/>
    <lineage>
        <taxon>Eukaryota</taxon>
        <taxon>Fungi</taxon>
        <taxon>Dikarya</taxon>
        <taxon>Ascomycota</taxon>
        <taxon>Pezizomycotina</taxon>
        <taxon>Leotiomycetes</taxon>
        <taxon>Helotiales</taxon>
        <taxon>Dermateaceae</taxon>
        <taxon>Coleophoma</taxon>
    </lineage>
</organism>
<dbReference type="GO" id="GO:0005743">
    <property type="term" value="C:mitochondrial inner membrane"/>
    <property type="evidence" value="ECO:0007669"/>
    <property type="project" value="UniProtKB-SubCell"/>
</dbReference>
<gene>
    <name evidence="8" type="ORF">BP5796_11015</name>
</gene>
<proteinExistence type="predicted"/>
<dbReference type="PANTHER" id="PTHR28264">
    <property type="entry name" value="CYTOCHROME C OXIDASE SUBUNIT 7A"/>
    <property type="match status" value="1"/>
</dbReference>
<evidence type="ECO:0000256" key="2">
    <source>
        <dbReference type="ARBA" id="ARBA00022692"/>
    </source>
</evidence>
<keyword evidence="3" id="KW-0999">Mitochondrion inner membrane</keyword>
<reference evidence="8 9" key="1">
    <citation type="journal article" date="2018" name="IMA Fungus">
        <title>IMA Genome-F 9: Draft genome sequence of Annulohypoxylon stygium, Aspergillus mulundensis, Berkeleyomyces basicola (syn. Thielaviopsis basicola), Ceratocystis smalleyi, two Cercospora beticola strains, Coleophoma cylindrospora, Fusarium fracticaudum, Phialophora cf. hyalina, and Morchella septimelata.</title>
        <authorList>
            <person name="Wingfield B.D."/>
            <person name="Bills G.F."/>
            <person name="Dong Y."/>
            <person name="Huang W."/>
            <person name="Nel W.J."/>
            <person name="Swalarsk-Parry B.S."/>
            <person name="Vaghefi N."/>
            <person name="Wilken P.M."/>
            <person name="An Z."/>
            <person name="de Beer Z.W."/>
            <person name="De Vos L."/>
            <person name="Chen L."/>
            <person name="Duong T.A."/>
            <person name="Gao Y."/>
            <person name="Hammerbacher A."/>
            <person name="Kikkert J.R."/>
            <person name="Li Y."/>
            <person name="Li H."/>
            <person name="Li K."/>
            <person name="Li Q."/>
            <person name="Liu X."/>
            <person name="Ma X."/>
            <person name="Naidoo K."/>
            <person name="Pethybridge S.J."/>
            <person name="Sun J."/>
            <person name="Steenkamp E.T."/>
            <person name="van der Nest M.A."/>
            <person name="van Wyk S."/>
            <person name="Wingfield M.J."/>
            <person name="Xiong C."/>
            <person name="Yue Q."/>
            <person name="Zhang X."/>
        </authorList>
    </citation>
    <scope>NUCLEOTIDE SEQUENCE [LARGE SCALE GENOMIC DNA]</scope>
    <source>
        <strain evidence="8 9">BP5796</strain>
    </source>
</reference>
<evidence type="ECO:0008006" key="10">
    <source>
        <dbReference type="Google" id="ProtNLM"/>
    </source>
</evidence>
<keyword evidence="4" id="KW-1133">Transmembrane helix</keyword>
<comment type="caution">
    <text evidence="8">The sequence shown here is derived from an EMBL/GenBank/DDBJ whole genome shotgun (WGS) entry which is preliminary data.</text>
</comment>
<feature type="chain" id="PRO_5017732065" description="Cytochrome c oxidase polypeptide VIIA" evidence="7">
    <location>
        <begin position="31"/>
        <end position="93"/>
    </location>
</feature>
<dbReference type="PANTHER" id="PTHR28264:SF1">
    <property type="entry name" value="CYTOCHROME C OXIDASE SUBUNIT 6C"/>
    <property type="match status" value="1"/>
</dbReference>
<keyword evidence="9" id="KW-1185">Reference proteome</keyword>
<evidence type="ECO:0000256" key="3">
    <source>
        <dbReference type="ARBA" id="ARBA00022792"/>
    </source>
</evidence>
<keyword evidence="6" id="KW-0472">Membrane</keyword>
<keyword evidence="7" id="KW-0732">Signal</keyword>
<accession>A0A3D8QLL3</accession>
<dbReference type="CDD" id="cd22888">
    <property type="entry name" value="CcO_VIIa_fungal"/>
    <property type="match status" value="1"/>
</dbReference>
<evidence type="ECO:0000256" key="4">
    <source>
        <dbReference type="ARBA" id="ARBA00022989"/>
    </source>
</evidence>
<evidence type="ECO:0000256" key="5">
    <source>
        <dbReference type="ARBA" id="ARBA00023128"/>
    </source>
</evidence>
<dbReference type="GO" id="GO:0006123">
    <property type="term" value="P:mitochondrial electron transport, cytochrome c to oxygen"/>
    <property type="evidence" value="ECO:0007669"/>
    <property type="project" value="TreeGrafter"/>
</dbReference>